<sequence>MGSSQQEGEEGQSSKILEYESDIECLMKQDQFEDDIQVSTFEDSTNAYAKDGKAVGIYAEMEFQTIDDAFKSYSDYAHNKDAFLVSCSEGCGEDVVSSDSDVVATRKSAKTSRLDASAITIAKAGCICNHSIFFDS</sequence>
<keyword evidence="2" id="KW-1185">Reference proteome</keyword>
<dbReference type="AlphaFoldDB" id="A0ABD3AD23"/>
<dbReference type="EMBL" id="JBJUIK010000004">
    <property type="protein sequence ID" value="KAL3529730.1"/>
    <property type="molecule type" value="Genomic_DNA"/>
</dbReference>
<organism evidence="1 2">
    <name type="scientific">Cinchona calisaya</name>
    <dbReference type="NCBI Taxonomy" id="153742"/>
    <lineage>
        <taxon>Eukaryota</taxon>
        <taxon>Viridiplantae</taxon>
        <taxon>Streptophyta</taxon>
        <taxon>Embryophyta</taxon>
        <taxon>Tracheophyta</taxon>
        <taxon>Spermatophyta</taxon>
        <taxon>Magnoliopsida</taxon>
        <taxon>eudicotyledons</taxon>
        <taxon>Gunneridae</taxon>
        <taxon>Pentapetalae</taxon>
        <taxon>asterids</taxon>
        <taxon>lamiids</taxon>
        <taxon>Gentianales</taxon>
        <taxon>Rubiaceae</taxon>
        <taxon>Cinchonoideae</taxon>
        <taxon>Cinchoneae</taxon>
        <taxon>Cinchona</taxon>
    </lineage>
</organism>
<accession>A0ABD3AD23</accession>
<name>A0ABD3AD23_9GENT</name>
<evidence type="ECO:0000313" key="2">
    <source>
        <dbReference type="Proteomes" id="UP001630127"/>
    </source>
</evidence>
<comment type="caution">
    <text evidence="1">The sequence shown here is derived from an EMBL/GenBank/DDBJ whole genome shotgun (WGS) entry which is preliminary data.</text>
</comment>
<proteinExistence type="predicted"/>
<dbReference type="Proteomes" id="UP001630127">
    <property type="component" value="Unassembled WGS sequence"/>
</dbReference>
<evidence type="ECO:0000313" key="1">
    <source>
        <dbReference type="EMBL" id="KAL3529730.1"/>
    </source>
</evidence>
<protein>
    <submittedName>
        <fullName evidence="1">Uncharacterized protein</fullName>
    </submittedName>
</protein>
<reference evidence="1 2" key="1">
    <citation type="submission" date="2024-11" db="EMBL/GenBank/DDBJ databases">
        <title>A near-complete genome assembly of Cinchona calisaya.</title>
        <authorList>
            <person name="Lian D.C."/>
            <person name="Zhao X.W."/>
            <person name="Wei L."/>
        </authorList>
    </citation>
    <scope>NUCLEOTIDE SEQUENCE [LARGE SCALE GENOMIC DNA]</scope>
    <source>
        <tissue evidence="1">Nenye</tissue>
    </source>
</reference>
<gene>
    <name evidence="1" type="ORF">ACH5RR_009052</name>
</gene>